<proteinExistence type="predicted"/>
<dbReference type="SMART" id="SM00421">
    <property type="entry name" value="HTH_LUXR"/>
    <property type="match status" value="1"/>
</dbReference>
<dbReference type="GO" id="GO:0005524">
    <property type="term" value="F:ATP binding"/>
    <property type="evidence" value="ECO:0007669"/>
    <property type="project" value="UniProtKB-KW"/>
</dbReference>
<name>A0A2T0N7X4_9ACTN</name>
<dbReference type="GO" id="GO:0004016">
    <property type="term" value="F:adenylate cyclase activity"/>
    <property type="evidence" value="ECO:0007669"/>
    <property type="project" value="TreeGrafter"/>
</dbReference>
<evidence type="ECO:0000313" key="5">
    <source>
        <dbReference type="EMBL" id="PRX68635.1"/>
    </source>
</evidence>
<evidence type="ECO:0000256" key="1">
    <source>
        <dbReference type="ARBA" id="ARBA00022741"/>
    </source>
</evidence>
<dbReference type="PANTHER" id="PTHR16305:SF35">
    <property type="entry name" value="TRANSCRIPTIONAL ACTIVATOR DOMAIN"/>
    <property type="match status" value="1"/>
</dbReference>
<dbReference type="InterPro" id="IPR000792">
    <property type="entry name" value="Tscrpt_reg_LuxR_C"/>
</dbReference>
<keyword evidence="6" id="KW-1185">Reference proteome</keyword>
<dbReference type="Pfam" id="PF00196">
    <property type="entry name" value="GerE"/>
    <property type="match status" value="1"/>
</dbReference>
<comment type="caution">
    <text evidence="5">The sequence shown here is derived from an EMBL/GenBank/DDBJ whole genome shotgun (WGS) entry which is preliminary data.</text>
</comment>
<accession>A0A2T0N7X4</accession>
<keyword evidence="2" id="KW-0067">ATP-binding</keyword>
<dbReference type="InterPro" id="IPR027417">
    <property type="entry name" value="P-loop_NTPase"/>
</dbReference>
<organism evidence="5 6">
    <name type="scientific">Nonomuraea fuscirosea</name>
    <dbReference type="NCBI Taxonomy" id="1291556"/>
    <lineage>
        <taxon>Bacteria</taxon>
        <taxon>Bacillati</taxon>
        <taxon>Actinomycetota</taxon>
        <taxon>Actinomycetes</taxon>
        <taxon>Streptosporangiales</taxon>
        <taxon>Streptosporangiaceae</taxon>
        <taxon>Nonomuraea</taxon>
    </lineage>
</organism>
<dbReference type="InterPro" id="IPR016032">
    <property type="entry name" value="Sig_transdc_resp-reg_C-effctor"/>
</dbReference>
<feature type="domain" description="HTH luxR-type" evidence="4">
    <location>
        <begin position="897"/>
        <end position="962"/>
    </location>
</feature>
<feature type="region of interest" description="Disordered" evidence="3">
    <location>
        <begin position="89"/>
        <end position="119"/>
    </location>
</feature>
<dbReference type="PANTHER" id="PTHR16305">
    <property type="entry name" value="TESTICULAR SOLUBLE ADENYLYL CYCLASE"/>
    <property type="match status" value="1"/>
</dbReference>
<dbReference type="SUPFAM" id="SSF52540">
    <property type="entry name" value="P-loop containing nucleoside triphosphate hydrolases"/>
    <property type="match status" value="1"/>
</dbReference>
<dbReference type="Gene3D" id="1.25.40.10">
    <property type="entry name" value="Tetratricopeptide repeat domain"/>
    <property type="match status" value="1"/>
</dbReference>
<evidence type="ECO:0000256" key="3">
    <source>
        <dbReference type="SAM" id="MobiDB-lite"/>
    </source>
</evidence>
<evidence type="ECO:0000313" key="6">
    <source>
        <dbReference type="Proteomes" id="UP000238312"/>
    </source>
</evidence>
<protein>
    <submittedName>
        <fullName evidence="5">Putative ATPase</fullName>
    </submittedName>
</protein>
<dbReference type="EMBL" id="PVNG01000003">
    <property type="protein sequence ID" value="PRX68635.1"/>
    <property type="molecule type" value="Genomic_DNA"/>
</dbReference>
<sequence>MEAATRQIRFVGREQELAWIEDRLGAAAAGAGQVLLLAGEPGAGKSRLAEQAAAVAARLGMRCCWGRATDEEGNPAYWPFRQVLRALEQSEGAQDGPGGGRDRPEGGRDRAEGGRDRPAGLVVPDFGAMNEAESRFRLFEDVSGLLAAGAGKDGLLVVLDDLHWADEASLRLLVYLARGAAAARLAVLAIYRDTEIGEPLRRTLAALAGEASVTRVRLTGLAESEVGDLLAGVTGWPSPEPVVGAVSRRTRGNPFFVTELARLLGGEQGDEAELPAGVRDAVRGRLDRLSAWCGQVVSAAAVLGSAVDPPALAAAAGWEVAEVLDALDEAAAAGILTTARDARAGGTGSRFGHDLIREAARLEVGTAQRLTLHRRMAEHLIGRVDAADRTSEVAFHLLESLPAGDAALAAAWAERAAEQAMAQLAWEEAAALYGRAVAVAGDAALSGPDRCRLLLARARAQVRAYDMVEARRSLLAAVDLAREAGDARTVGEAAMIMEGVSDFVWDDVGAALYAEALAGIPEQDSVLRARLLAQYAVSHAWSSPGEAETRSAEALAMAERVGDRRAVKEALRARQLARSGPDGVTDRLALGDRMLAMGEADRDDDAVLWGRLWRFDALAQLGRLDRAEAELAPIDVVARRLRSPLTRWHALRCRAAIALARGRFDDAVVLGEQALELSRRAGHEGALVPSHAFLLNLRILTGSSGEPIDAPGPVNPGIVVVPAIWASFLVAAGRREEARQVYRTLQPATSSSVPPFLLVAVFALITELAAEFGDRETAARTYPAMMPYADLFACGGAGVITIHGSMRLPLGRAAATLGRLDDAVRHLRAAAEVNERAGTPPMAAFSRYELARVLARRRRPGDRDEAAALAESAGAAAGELGMAPLRASCAELARSLSGRVAGPLTRREDEIAVLVSQGLTSRQIAAAAHIAERTVENHVQHILVKLGFTNRAQIAAWVASGRPRRPEGPGSE</sequence>
<dbReference type="GO" id="GO:0005737">
    <property type="term" value="C:cytoplasm"/>
    <property type="evidence" value="ECO:0007669"/>
    <property type="project" value="TreeGrafter"/>
</dbReference>
<dbReference type="Gene3D" id="1.10.10.10">
    <property type="entry name" value="Winged helix-like DNA-binding domain superfamily/Winged helix DNA-binding domain"/>
    <property type="match status" value="1"/>
</dbReference>
<dbReference type="AlphaFoldDB" id="A0A2T0N7X4"/>
<dbReference type="Gene3D" id="3.40.50.300">
    <property type="entry name" value="P-loop containing nucleotide triphosphate hydrolases"/>
    <property type="match status" value="1"/>
</dbReference>
<dbReference type="InterPro" id="IPR041664">
    <property type="entry name" value="AAA_16"/>
</dbReference>
<evidence type="ECO:0000259" key="4">
    <source>
        <dbReference type="PROSITE" id="PS50043"/>
    </source>
</evidence>
<dbReference type="InterPro" id="IPR011990">
    <property type="entry name" value="TPR-like_helical_dom_sf"/>
</dbReference>
<dbReference type="PROSITE" id="PS50043">
    <property type="entry name" value="HTH_LUXR_2"/>
    <property type="match status" value="1"/>
</dbReference>
<reference evidence="5 6" key="1">
    <citation type="submission" date="2018-03" db="EMBL/GenBank/DDBJ databases">
        <title>Genomic Encyclopedia of Type Strains, Phase III (KMG-III): the genomes of soil and plant-associated and newly described type strains.</title>
        <authorList>
            <person name="Whitman W."/>
        </authorList>
    </citation>
    <scope>NUCLEOTIDE SEQUENCE [LARGE SCALE GENOMIC DNA]</scope>
    <source>
        <strain evidence="5 6">CGMCC 4.7104</strain>
    </source>
</reference>
<dbReference type="SUPFAM" id="SSF48452">
    <property type="entry name" value="TPR-like"/>
    <property type="match status" value="1"/>
</dbReference>
<feature type="compositionally biased region" description="Basic and acidic residues" evidence="3">
    <location>
        <begin position="100"/>
        <end position="118"/>
    </location>
</feature>
<dbReference type="GO" id="GO:0006355">
    <property type="term" value="P:regulation of DNA-templated transcription"/>
    <property type="evidence" value="ECO:0007669"/>
    <property type="project" value="InterPro"/>
</dbReference>
<dbReference type="CDD" id="cd06170">
    <property type="entry name" value="LuxR_C_like"/>
    <property type="match status" value="1"/>
</dbReference>
<evidence type="ECO:0000256" key="2">
    <source>
        <dbReference type="ARBA" id="ARBA00022840"/>
    </source>
</evidence>
<dbReference type="PRINTS" id="PR00038">
    <property type="entry name" value="HTHLUXR"/>
</dbReference>
<dbReference type="GO" id="GO:0003677">
    <property type="term" value="F:DNA binding"/>
    <property type="evidence" value="ECO:0007669"/>
    <property type="project" value="InterPro"/>
</dbReference>
<keyword evidence="1" id="KW-0547">Nucleotide-binding</keyword>
<dbReference type="Proteomes" id="UP000238312">
    <property type="component" value="Unassembled WGS sequence"/>
</dbReference>
<gene>
    <name evidence="5" type="ORF">B0I32_103597</name>
</gene>
<dbReference type="InterPro" id="IPR036388">
    <property type="entry name" value="WH-like_DNA-bd_sf"/>
</dbReference>
<dbReference type="Pfam" id="PF13191">
    <property type="entry name" value="AAA_16"/>
    <property type="match status" value="1"/>
</dbReference>
<dbReference type="SUPFAM" id="SSF46894">
    <property type="entry name" value="C-terminal effector domain of the bipartite response regulators"/>
    <property type="match status" value="1"/>
</dbReference>